<feature type="region of interest" description="Disordered" evidence="1">
    <location>
        <begin position="114"/>
        <end position="183"/>
    </location>
</feature>
<accession>A0A8T2QHW0</accession>
<evidence type="ECO:0000256" key="1">
    <source>
        <dbReference type="SAM" id="MobiDB-lite"/>
    </source>
</evidence>
<protein>
    <submittedName>
        <fullName evidence="2">Uncharacterized protein</fullName>
    </submittedName>
</protein>
<sequence>MASLLSSTLYGSVLPSSYLSSSSSSSPSSGRTSHVSLLVCCQQANVDLSTRKSDNVSRRSVAAATVLAMLMEPYFAQNAQAARNRQAATTEKQPEEDKSLSAYEAKLLATNRRKEAMKEAMAKQRARAAPIQKSPDVAPQSKPEAPAASVAASEEPTPTVAASDVSQAVVSKVAEPAEPPPSE</sequence>
<dbReference type="EMBL" id="CM035439">
    <property type="protein sequence ID" value="KAH7283707.1"/>
    <property type="molecule type" value="Genomic_DNA"/>
</dbReference>
<dbReference type="OMA" id="AMLMEPY"/>
<feature type="region of interest" description="Disordered" evidence="1">
    <location>
        <begin position="82"/>
        <end position="101"/>
    </location>
</feature>
<keyword evidence="3" id="KW-1185">Reference proteome</keyword>
<evidence type="ECO:0000313" key="2">
    <source>
        <dbReference type="EMBL" id="KAH7283707.1"/>
    </source>
</evidence>
<dbReference type="PANTHER" id="PTHR37182:SF2">
    <property type="entry name" value="F24J8.11 PROTEIN"/>
    <property type="match status" value="1"/>
</dbReference>
<proteinExistence type="predicted"/>
<organism evidence="2 3">
    <name type="scientific">Ceratopteris richardii</name>
    <name type="common">Triangle waterfern</name>
    <dbReference type="NCBI Taxonomy" id="49495"/>
    <lineage>
        <taxon>Eukaryota</taxon>
        <taxon>Viridiplantae</taxon>
        <taxon>Streptophyta</taxon>
        <taxon>Embryophyta</taxon>
        <taxon>Tracheophyta</taxon>
        <taxon>Polypodiopsida</taxon>
        <taxon>Polypodiidae</taxon>
        <taxon>Polypodiales</taxon>
        <taxon>Pteridineae</taxon>
        <taxon>Pteridaceae</taxon>
        <taxon>Parkerioideae</taxon>
        <taxon>Ceratopteris</taxon>
    </lineage>
</organism>
<dbReference type="PANTHER" id="PTHR37182">
    <property type="entry name" value="F24J8.11 PROTEIN"/>
    <property type="match status" value="1"/>
</dbReference>
<dbReference type="AlphaFoldDB" id="A0A8T2QHW0"/>
<feature type="compositionally biased region" description="Low complexity" evidence="1">
    <location>
        <begin position="141"/>
        <end position="174"/>
    </location>
</feature>
<gene>
    <name evidence="2" type="ORF">KP509_34G020300</name>
</gene>
<dbReference type="Proteomes" id="UP000825935">
    <property type="component" value="Chromosome 34"/>
</dbReference>
<reference evidence="2" key="1">
    <citation type="submission" date="2021-08" db="EMBL/GenBank/DDBJ databases">
        <title>WGS assembly of Ceratopteris richardii.</title>
        <authorList>
            <person name="Marchant D.B."/>
            <person name="Chen G."/>
            <person name="Jenkins J."/>
            <person name="Shu S."/>
            <person name="Leebens-Mack J."/>
            <person name="Grimwood J."/>
            <person name="Schmutz J."/>
            <person name="Soltis P."/>
            <person name="Soltis D."/>
            <person name="Chen Z.-H."/>
        </authorList>
    </citation>
    <scope>NUCLEOTIDE SEQUENCE</scope>
    <source>
        <strain evidence="2">Whitten #5841</strain>
        <tissue evidence="2">Leaf</tissue>
    </source>
</reference>
<evidence type="ECO:0000313" key="3">
    <source>
        <dbReference type="Proteomes" id="UP000825935"/>
    </source>
</evidence>
<dbReference type="OrthoDB" id="785928at2759"/>
<name>A0A8T2QHW0_CERRI</name>
<comment type="caution">
    <text evidence="2">The sequence shown here is derived from an EMBL/GenBank/DDBJ whole genome shotgun (WGS) entry which is preliminary data.</text>
</comment>